<evidence type="ECO:0000313" key="2">
    <source>
        <dbReference type="Proteomes" id="UP000236621"/>
    </source>
</evidence>
<comment type="caution">
    <text evidence="1">The sequence shown here is derived from an EMBL/GenBank/DDBJ whole genome shotgun (WGS) entry which is preliminary data.</text>
</comment>
<dbReference type="EMBL" id="NRSZ01000211">
    <property type="protein sequence ID" value="PNY28786.1"/>
    <property type="molecule type" value="Genomic_DNA"/>
</dbReference>
<accession>A0A2K3QML7</accession>
<proteinExistence type="predicted"/>
<sequence>MRSASQPPSGTIAIPSRRAQRHVLSGLEANPAPAMLALYAVLAGALSTGVAAANPSSAEHLDGLPSYHFGAPIHVECMNRSSETGEHVEDANHELQWIPFPVCNETGKPLEFQYGTEAEINCTIAFVSDPFFHLLEFYIHSDAPLSCRLPA</sequence>
<keyword evidence="2" id="KW-1185">Reference proteome</keyword>
<reference evidence="1 2" key="1">
    <citation type="submission" date="2017-08" db="EMBL/GenBank/DDBJ databases">
        <title>Harnessing the power of phylogenomics to disentangle the directionality and signatures of interkingdom host jumping in the parasitic fungal genus Tolypocladium.</title>
        <authorList>
            <person name="Quandt C.A."/>
            <person name="Patterson W."/>
            <person name="Spatafora J.W."/>
        </authorList>
    </citation>
    <scope>NUCLEOTIDE SEQUENCE [LARGE SCALE GENOMIC DNA]</scope>
    <source>
        <strain evidence="1 2">CBS 113982</strain>
    </source>
</reference>
<dbReference type="STRING" id="45235.A0A2K3QML7"/>
<feature type="non-terminal residue" evidence="1">
    <location>
        <position position="151"/>
    </location>
</feature>
<dbReference type="PANTHER" id="PTHR40368:SF1">
    <property type="entry name" value="YALI0F14399P"/>
    <property type="match status" value="1"/>
</dbReference>
<gene>
    <name evidence="1" type="ORF">TCAP_01289</name>
</gene>
<evidence type="ECO:0000313" key="1">
    <source>
        <dbReference type="EMBL" id="PNY28786.1"/>
    </source>
</evidence>
<organism evidence="1 2">
    <name type="scientific">Tolypocladium capitatum</name>
    <dbReference type="NCBI Taxonomy" id="45235"/>
    <lineage>
        <taxon>Eukaryota</taxon>
        <taxon>Fungi</taxon>
        <taxon>Dikarya</taxon>
        <taxon>Ascomycota</taxon>
        <taxon>Pezizomycotina</taxon>
        <taxon>Sordariomycetes</taxon>
        <taxon>Hypocreomycetidae</taxon>
        <taxon>Hypocreales</taxon>
        <taxon>Ophiocordycipitaceae</taxon>
        <taxon>Tolypocladium</taxon>
    </lineage>
</organism>
<name>A0A2K3QML7_9HYPO</name>
<dbReference type="PANTHER" id="PTHR40368">
    <property type="entry name" value="YALI0F14399P"/>
    <property type="match status" value="1"/>
</dbReference>
<protein>
    <submittedName>
        <fullName evidence="1">Uncharacterized protein</fullName>
    </submittedName>
</protein>
<dbReference type="Proteomes" id="UP000236621">
    <property type="component" value="Unassembled WGS sequence"/>
</dbReference>
<dbReference type="OrthoDB" id="18530at2759"/>
<dbReference type="AlphaFoldDB" id="A0A2K3QML7"/>